<evidence type="ECO:0000259" key="7">
    <source>
        <dbReference type="Pfam" id="PF17827"/>
    </source>
</evidence>
<evidence type="ECO:0000256" key="1">
    <source>
        <dbReference type="ARBA" id="ARBA00022603"/>
    </source>
</evidence>
<dbReference type="InterPro" id="IPR019874">
    <property type="entry name" value="RF_methyltr_PrmC"/>
</dbReference>
<dbReference type="CDD" id="cd02440">
    <property type="entry name" value="AdoMet_MTases"/>
    <property type="match status" value="1"/>
</dbReference>
<evidence type="ECO:0000313" key="8">
    <source>
        <dbReference type="EMBL" id="WAA12190.1"/>
    </source>
</evidence>
<proteinExistence type="inferred from homology"/>
<protein>
    <recommendedName>
        <fullName evidence="5">Release factor glutamine methyltransferase</fullName>
        <shortName evidence="5">RF MTase</shortName>
        <ecNumber evidence="5">2.1.1.297</ecNumber>
    </recommendedName>
    <alternativeName>
        <fullName evidence="5">N5-glutamine methyltransferase PrmC</fullName>
    </alternativeName>
    <alternativeName>
        <fullName evidence="5">Protein-(glutamine-N5) MTase PrmC</fullName>
    </alternativeName>
    <alternativeName>
        <fullName evidence="5">Protein-glutamine N-methyltransferase PrmC</fullName>
    </alternativeName>
</protein>
<feature type="binding site" evidence="5">
    <location>
        <position position="192"/>
    </location>
    <ligand>
        <name>S-adenosyl-L-methionine</name>
        <dbReference type="ChEBI" id="CHEBI:59789"/>
    </ligand>
</feature>
<evidence type="ECO:0000313" key="9">
    <source>
        <dbReference type="Proteomes" id="UP001164726"/>
    </source>
</evidence>
<reference evidence="8" key="1">
    <citation type="submission" date="2022-09" db="EMBL/GenBank/DDBJ databases">
        <title>Complete Genomes of Fervidibacillus albus and Fervidibacillus halotolerans isolated from tidal flat sediments.</title>
        <authorList>
            <person name="Kwon K.K."/>
            <person name="Yang S.-H."/>
            <person name="Park M.J."/>
            <person name="Oh H.-M."/>
        </authorList>
    </citation>
    <scope>NUCLEOTIDE SEQUENCE</scope>
    <source>
        <strain evidence="8">MEBiC13594</strain>
    </source>
</reference>
<dbReference type="Pfam" id="PF05175">
    <property type="entry name" value="MTS"/>
    <property type="match status" value="1"/>
</dbReference>
<dbReference type="NCBIfam" id="TIGR03534">
    <property type="entry name" value="RF_mod_PrmC"/>
    <property type="match status" value="1"/>
</dbReference>
<keyword evidence="9" id="KW-1185">Reference proteome</keyword>
<organism evidence="8 9">
    <name type="scientific">Fervidibacillus halotolerans</name>
    <dbReference type="NCBI Taxonomy" id="2980027"/>
    <lineage>
        <taxon>Bacteria</taxon>
        <taxon>Bacillati</taxon>
        <taxon>Bacillota</taxon>
        <taxon>Bacilli</taxon>
        <taxon>Bacillales</taxon>
        <taxon>Bacillaceae</taxon>
        <taxon>Fervidibacillus</taxon>
    </lineage>
</organism>
<feature type="domain" description="Release factor glutamine methyltransferase N-terminal" evidence="7">
    <location>
        <begin position="10"/>
        <end position="78"/>
    </location>
</feature>
<comment type="catalytic activity">
    <reaction evidence="4 5">
        <text>L-glutaminyl-[peptide chain release factor] + S-adenosyl-L-methionine = N(5)-methyl-L-glutaminyl-[peptide chain release factor] + S-adenosyl-L-homocysteine + H(+)</text>
        <dbReference type="Rhea" id="RHEA:42896"/>
        <dbReference type="Rhea" id="RHEA-COMP:10271"/>
        <dbReference type="Rhea" id="RHEA-COMP:10272"/>
        <dbReference type="ChEBI" id="CHEBI:15378"/>
        <dbReference type="ChEBI" id="CHEBI:30011"/>
        <dbReference type="ChEBI" id="CHEBI:57856"/>
        <dbReference type="ChEBI" id="CHEBI:59789"/>
        <dbReference type="ChEBI" id="CHEBI:61891"/>
        <dbReference type="EC" id="2.1.1.297"/>
    </reaction>
</comment>
<dbReference type="InterPro" id="IPR007848">
    <property type="entry name" value="Small_mtfrase_dom"/>
</dbReference>
<comment type="similarity">
    <text evidence="5">Belongs to the protein N5-glutamine methyltransferase family. PrmC subfamily.</text>
</comment>
<evidence type="ECO:0000256" key="2">
    <source>
        <dbReference type="ARBA" id="ARBA00022679"/>
    </source>
</evidence>
<evidence type="ECO:0000256" key="4">
    <source>
        <dbReference type="ARBA" id="ARBA00048391"/>
    </source>
</evidence>
<gene>
    <name evidence="5 8" type="primary">prmC</name>
    <name evidence="8" type="ORF">OE105_11540</name>
</gene>
<dbReference type="Proteomes" id="UP001164726">
    <property type="component" value="Chromosome"/>
</dbReference>
<accession>A0A9E8LYQ3</accession>
<dbReference type="GO" id="GO:0032259">
    <property type="term" value="P:methylation"/>
    <property type="evidence" value="ECO:0007669"/>
    <property type="project" value="UniProtKB-KW"/>
</dbReference>
<name>A0A9E8LYQ3_9BACI</name>
<dbReference type="AlphaFoldDB" id="A0A9E8LYQ3"/>
<dbReference type="GO" id="GO:0003676">
    <property type="term" value="F:nucleic acid binding"/>
    <property type="evidence" value="ECO:0007669"/>
    <property type="project" value="InterPro"/>
</dbReference>
<dbReference type="InterPro" id="IPR029063">
    <property type="entry name" value="SAM-dependent_MTases_sf"/>
</dbReference>
<dbReference type="KEGG" id="fhl:OE105_11540"/>
<keyword evidence="2 5" id="KW-0808">Transferase</keyword>
<dbReference type="InterPro" id="IPR004556">
    <property type="entry name" value="HemK-like"/>
</dbReference>
<dbReference type="InterPro" id="IPR040758">
    <property type="entry name" value="PrmC_N"/>
</dbReference>
<dbReference type="Gene3D" id="3.40.50.150">
    <property type="entry name" value="Vaccinia Virus protein VP39"/>
    <property type="match status" value="1"/>
</dbReference>
<dbReference type="EC" id="2.1.1.297" evidence="5"/>
<keyword evidence="1 5" id="KW-0489">Methyltransferase</keyword>
<dbReference type="PANTHER" id="PTHR18895:SF74">
    <property type="entry name" value="MTRF1L RELEASE FACTOR GLUTAMINE METHYLTRANSFERASE"/>
    <property type="match status" value="1"/>
</dbReference>
<evidence type="ECO:0000259" key="6">
    <source>
        <dbReference type="Pfam" id="PF05175"/>
    </source>
</evidence>
<feature type="binding site" evidence="5">
    <location>
        <begin position="192"/>
        <end position="195"/>
    </location>
    <ligand>
        <name>substrate</name>
    </ligand>
</feature>
<evidence type="ECO:0000256" key="5">
    <source>
        <dbReference type="HAMAP-Rule" id="MF_02126"/>
    </source>
</evidence>
<dbReference type="NCBIfam" id="TIGR00536">
    <property type="entry name" value="hemK_fam"/>
    <property type="match status" value="1"/>
</dbReference>
<dbReference type="InterPro" id="IPR050320">
    <property type="entry name" value="N5-glutamine_MTase"/>
</dbReference>
<dbReference type="HAMAP" id="MF_02126">
    <property type="entry name" value="RF_methyltr_PrmC"/>
    <property type="match status" value="1"/>
</dbReference>
<feature type="binding site" evidence="5">
    <location>
        <position position="149"/>
    </location>
    <ligand>
        <name>S-adenosyl-L-methionine</name>
        <dbReference type="ChEBI" id="CHEBI:59789"/>
    </ligand>
</feature>
<feature type="binding site" evidence="5">
    <location>
        <begin position="126"/>
        <end position="130"/>
    </location>
    <ligand>
        <name>S-adenosyl-L-methionine</name>
        <dbReference type="ChEBI" id="CHEBI:59789"/>
    </ligand>
</feature>
<sequence length="288" mass="32763">MKRNEPKVFEALNWARDYLRERDREENAGYIAMGFCLQMERAELLANLHRPLSESEYRTFKEMIVQHGEGVPIQYVTGYEEFFGRKLYVSEHCLIPRPETEELVLGAIERMKTCFSDQSLEVVDIGTGSGAIAITLKLEMPELHVTATDISPKSLKIAKKNARQYGANIEFVEGDLLAPLIGKKQFDCIISNPPYIPIGEMDNLPITVKNYEPKQALFAGSDGLTFYRRIIDQLPDVMKKSTLIGFEIGHTQGKAVKELILNRFSNAEVEIIKDINGKQRMVFACIRR</sequence>
<keyword evidence="3 5" id="KW-0949">S-adenosyl-L-methionine</keyword>
<comment type="function">
    <text evidence="5">Methylates the class 1 translation termination release factors RF1/PrfA and RF2/PrfB on the glutamine residue of the universally conserved GGQ motif.</text>
</comment>
<evidence type="ECO:0000256" key="3">
    <source>
        <dbReference type="ARBA" id="ARBA00022691"/>
    </source>
</evidence>
<dbReference type="PANTHER" id="PTHR18895">
    <property type="entry name" value="HEMK METHYLTRANSFERASE"/>
    <property type="match status" value="1"/>
</dbReference>
<dbReference type="SUPFAM" id="SSF53335">
    <property type="entry name" value="S-adenosyl-L-methionine-dependent methyltransferases"/>
    <property type="match status" value="1"/>
</dbReference>
<dbReference type="Gene3D" id="1.10.8.10">
    <property type="entry name" value="DNA helicase RuvA subunit, C-terminal domain"/>
    <property type="match status" value="1"/>
</dbReference>
<comment type="caution">
    <text evidence="5">Lacks conserved residue(s) required for the propagation of feature annotation.</text>
</comment>
<dbReference type="RefSeq" id="WP_275420325.1">
    <property type="nucleotide sequence ID" value="NZ_CP106877.1"/>
</dbReference>
<dbReference type="PROSITE" id="PS00092">
    <property type="entry name" value="N6_MTASE"/>
    <property type="match status" value="1"/>
</dbReference>
<dbReference type="EMBL" id="CP106877">
    <property type="protein sequence ID" value="WAA12190.1"/>
    <property type="molecule type" value="Genomic_DNA"/>
</dbReference>
<dbReference type="GO" id="GO:0102559">
    <property type="term" value="F:peptide chain release factor N(5)-glutamine methyltransferase activity"/>
    <property type="evidence" value="ECO:0007669"/>
    <property type="project" value="UniProtKB-EC"/>
</dbReference>
<feature type="domain" description="Methyltransferase small" evidence="6">
    <location>
        <begin position="118"/>
        <end position="195"/>
    </location>
</feature>
<dbReference type="InterPro" id="IPR002052">
    <property type="entry name" value="DNA_methylase_N6_adenine_CS"/>
</dbReference>
<dbReference type="Pfam" id="PF17827">
    <property type="entry name" value="PrmC_N"/>
    <property type="match status" value="1"/>
</dbReference>